<dbReference type="GO" id="GO:0046872">
    <property type="term" value="F:metal ion binding"/>
    <property type="evidence" value="ECO:0007669"/>
    <property type="project" value="UniProtKB-KW"/>
</dbReference>
<comment type="cofactor">
    <cofactor evidence="2">
        <name>Mg(2+)</name>
        <dbReference type="ChEBI" id="CHEBI:18420"/>
    </cofactor>
</comment>
<organism evidence="11">
    <name type="scientific">hydrothermal vent metagenome</name>
    <dbReference type="NCBI Taxonomy" id="652676"/>
    <lineage>
        <taxon>unclassified sequences</taxon>
        <taxon>metagenomes</taxon>
        <taxon>ecological metagenomes</taxon>
    </lineage>
</organism>
<sequence length="251" mass="27722">MKFLLTNDDGIEAEGLKTMARALSDIGDVTVVAPETEMSAVGHSITIADPLRVRRVFRDKTLFGTAVNGTPADCVKIAIKAIMKQPPDMVISGINHGQNVATNIIYSGTVSAATEGMILGIPSVAISLSSFISKDFSVAADYGLRVILKAHDKGIPADTLLNVNVPTVPSNEIQGIKICRNGVSKFKEVFERRVDPRQNDYYWQGGQMEMNGKDNDADIYWLQKNWVTVTPIRFDLTDHDFLQKMKEWSFK</sequence>
<dbReference type="InterPro" id="IPR036523">
    <property type="entry name" value="SurE-like_sf"/>
</dbReference>
<comment type="catalytic activity">
    <reaction evidence="1">
        <text>a ribonucleoside 5'-phosphate + H2O = a ribonucleoside + phosphate</text>
        <dbReference type="Rhea" id="RHEA:12484"/>
        <dbReference type="ChEBI" id="CHEBI:15377"/>
        <dbReference type="ChEBI" id="CHEBI:18254"/>
        <dbReference type="ChEBI" id="CHEBI:43474"/>
        <dbReference type="ChEBI" id="CHEBI:58043"/>
        <dbReference type="EC" id="3.1.3.5"/>
    </reaction>
</comment>
<dbReference type="NCBIfam" id="NF001492">
    <property type="entry name" value="PRK00346.2-2"/>
    <property type="match status" value="1"/>
</dbReference>
<evidence type="ECO:0000256" key="1">
    <source>
        <dbReference type="ARBA" id="ARBA00000815"/>
    </source>
</evidence>
<dbReference type="GO" id="GO:0005737">
    <property type="term" value="C:cytoplasm"/>
    <property type="evidence" value="ECO:0007669"/>
    <property type="project" value="UniProtKB-SubCell"/>
</dbReference>
<dbReference type="GO" id="GO:0000166">
    <property type="term" value="F:nucleotide binding"/>
    <property type="evidence" value="ECO:0007669"/>
    <property type="project" value="UniProtKB-KW"/>
</dbReference>
<reference evidence="11" key="1">
    <citation type="submission" date="2018-06" db="EMBL/GenBank/DDBJ databases">
        <authorList>
            <person name="Zhirakovskaya E."/>
        </authorList>
    </citation>
    <scope>NUCLEOTIDE SEQUENCE</scope>
</reference>
<dbReference type="FunFam" id="3.40.1210.10:FF:000001">
    <property type="entry name" value="5'/3'-nucleotidase SurE"/>
    <property type="match status" value="1"/>
</dbReference>
<dbReference type="EC" id="3.1.3.5" evidence="5"/>
<dbReference type="GO" id="GO:0004309">
    <property type="term" value="F:exopolyphosphatase activity"/>
    <property type="evidence" value="ECO:0007669"/>
    <property type="project" value="TreeGrafter"/>
</dbReference>
<evidence type="ECO:0000313" key="11">
    <source>
        <dbReference type="EMBL" id="VAX25226.1"/>
    </source>
</evidence>
<protein>
    <recommendedName>
        <fullName evidence="5">5'-nucleotidase</fullName>
        <ecNumber evidence="5">3.1.3.5</ecNumber>
    </recommendedName>
</protein>
<evidence type="ECO:0000256" key="8">
    <source>
        <dbReference type="ARBA" id="ARBA00022741"/>
    </source>
</evidence>
<evidence type="ECO:0000256" key="6">
    <source>
        <dbReference type="ARBA" id="ARBA00022490"/>
    </source>
</evidence>
<keyword evidence="6" id="KW-0963">Cytoplasm</keyword>
<dbReference type="Pfam" id="PF01975">
    <property type="entry name" value="SurE"/>
    <property type="match status" value="1"/>
</dbReference>
<comment type="subcellular location">
    <subcellularLocation>
        <location evidence="3">Cytoplasm</location>
    </subcellularLocation>
</comment>
<dbReference type="NCBIfam" id="NF001490">
    <property type="entry name" value="PRK00346.1-4"/>
    <property type="match status" value="1"/>
</dbReference>
<dbReference type="GO" id="GO:0008253">
    <property type="term" value="F:5'-nucleotidase activity"/>
    <property type="evidence" value="ECO:0007669"/>
    <property type="project" value="UniProtKB-EC"/>
</dbReference>
<comment type="similarity">
    <text evidence="4">Belongs to the SurE nucleotidase family.</text>
</comment>
<dbReference type="NCBIfam" id="TIGR00087">
    <property type="entry name" value="surE"/>
    <property type="match status" value="1"/>
</dbReference>
<accession>A0A3B1C3Z7</accession>
<keyword evidence="9 11" id="KW-0378">Hydrolase</keyword>
<keyword evidence="8" id="KW-0547">Nucleotide-binding</keyword>
<evidence type="ECO:0000256" key="9">
    <source>
        <dbReference type="ARBA" id="ARBA00022801"/>
    </source>
</evidence>
<evidence type="ECO:0000256" key="7">
    <source>
        <dbReference type="ARBA" id="ARBA00022723"/>
    </source>
</evidence>
<evidence type="ECO:0000256" key="3">
    <source>
        <dbReference type="ARBA" id="ARBA00004496"/>
    </source>
</evidence>
<dbReference type="InterPro" id="IPR030048">
    <property type="entry name" value="SurE"/>
</dbReference>
<proteinExistence type="inferred from homology"/>
<evidence type="ECO:0000256" key="5">
    <source>
        <dbReference type="ARBA" id="ARBA00012643"/>
    </source>
</evidence>
<dbReference type="PANTHER" id="PTHR30457:SF12">
    <property type="entry name" value="5'_3'-NUCLEOTIDASE SURE"/>
    <property type="match status" value="1"/>
</dbReference>
<dbReference type="AlphaFoldDB" id="A0A3B1C3Z7"/>
<gene>
    <name evidence="11" type="ORF">MNBD_NITROSPINAE03-1653</name>
</gene>
<name>A0A3B1C3Z7_9ZZZZ</name>
<evidence type="ECO:0000256" key="4">
    <source>
        <dbReference type="ARBA" id="ARBA00011062"/>
    </source>
</evidence>
<dbReference type="Gene3D" id="3.40.1210.10">
    <property type="entry name" value="Survival protein SurE-like phosphatase/nucleotidase"/>
    <property type="match status" value="1"/>
</dbReference>
<dbReference type="SUPFAM" id="SSF64167">
    <property type="entry name" value="SurE-like"/>
    <property type="match status" value="1"/>
</dbReference>
<dbReference type="HAMAP" id="MF_00060">
    <property type="entry name" value="SurE"/>
    <property type="match status" value="1"/>
</dbReference>
<evidence type="ECO:0000259" key="10">
    <source>
        <dbReference type="Pfam" id="PF01975"/>
    </source>
</evidence>
<dbReference type="EMBL" id="UOGB01000322">
    <property type="protein sequence ID" value="VAX25226.1"/>
    <property type="molecule type" value="Genomic_DNA"/>
</dbReference>
<dbReference type="PANTHER" id="PTHR30457">
    <property type="entry name" value="5'-NUCLEOTIDASE SURE"/>
    <property type="match status" value="1"/>
</dbReference>
<feature type="domain" description="Survival protein SurE-like phosphatase/nucleotidase" evidence="10">
    <location>
        <begin position="4"/>
        <end position="187"/>
    </location>
</feature>
<evidence type="ECO:0000256" key="2">
    <source>
        <dbReference type="ARBA" id="ARBA00001946"/>
    </source>
</evidence>
<keyword evidence="7" id="KW-0479">Metal-binding</keyword>
<dbReference type="GO" id="GO:0008254">
    <property type="term" value="F:3'-nucleotidase activity"/>
    <property type="evidence" value="ECO:0007669"/>
    <property type="project" value="TreeGrafter"/>
</dbReference>
<dbReference type="InterPro" id="IPR002828">
    <property type="entry name" value="SurE-like_Pase/nucleotidase"/>
</dbReference>